<dbReference type="Proteomes" id="UP000028045">
    <property type="component" value="Unassembled WGS sequence"/>
</dbReference>
<protein>
    <submittedName>
        <fullName evidence="1">Uncharacterized protein</fullName>
    </submittedName>
</protein>
<accession>A0A084AMY1</accession>
<sequence>MNSHGSAEQPPAYAESSPDEIIPPATLHIAGRFIHSSDPNSPPLYQLSHIVGYLSGADRSVTLERLDYTVKTQDGMPKVSSRSRHIYDLKHPPALWFPTFVYYAQSMSRQSLGSVGLAMYHPKKLSSTKAFRVHRAAHRPNKTLVEKELVFTAVPTKDSAVLFEWSDAQGQLIAREVEEDNFVRLIVGAAMGKRLRDALVASWVSRIWWELSLGNYRTHNWHDAYQAWKLKGH</sequence>
<dbReference type="OrthoDB" id="5207784at2759"/>
<proteinExistence type="predicted"/>
<evidence type="ECO:0000313" key="2">
    <source>
        <dbReference type="Proteomes" id="UP000028045"/>
    </source>
</evidence>
<gene>
    <name evidence="1" type="ORF">S7711_01952</name>
</gene>
<keyword evidence="2" id="KW-1185">Reference proteome</keyword>
<dbReference type="EMBL" id="KL648650">
    <property type="protein sequence ID" value="KEY66660.1"/>
    <property type="molecule type" value="Genomic_DNA"/>
</dbReference>
<evidence type="ECO:0000313" key="1">
    <source>
        <dbReference type="EMBL" id="KEY66660.1"/>
    </source>
</evidence>
<organism evidence="1 2">
    <name type="scientific">Stachybotrys chartarum (strain CBS 109288 / IBT 7711)</name>
    <name type="common">Toxic black mold</name>
    <name type="synonym">Stilbospora chartarum</name>
    <dbReference type="NCBI Taxonomy" id="1280523"/>
    <lineage>
        <taxon>Eukaryota</taxon>
        <taxon>Fungi</taxon>
        <taxon>Dikarya</taxon>
        <taxon>Ascomycota</taxon>
        <taxon>Pezizomycotina</taxon>
        <taxon>Sordariomycetes</taxon>
        <taxon>Hypocreomycetidae</taxon>
        <taxon>Hypocreales</taxon>
        <taxon>Stachybotryaceae</taxon>
        <taxon>Stachybotrys</taxon>
    </lineage>
</organism>
<dbReference type="AlphaFoldDB" id="A0A084AMY1"/>
<name>A0A084AMY1_STACB</name>
<dbReference type="HOGENOM" id="CLU_069188_2_0_1"/>
<reference evidence="1 2" key="1">
    <citation type="journal article" date="2014" name="BMC Genomics">
        <title>Comparative genome sequencing reveals chemotype-specific gene clusters in the toxigenic black mold Stachybotrys.</title>
        <authorList>
            <person name="Semeiks J."/>
            <person name="Borek D."/>
            <person name="Otwinowski Z."/>
            <person name="Grishin N.V."/>
        </authorList>
    </citation>
    <scope>NUCLEOTIDE SEQUENCE [LARGE SCALE GENOMIC DNA]</scope>
    <source>
        <strain evidence="2">CBS 109288 / IBT 7711</strain>
    </source>
</reference>